<dbReference type="EMBL" id="VYUY01000009">
    <property type="protein sequence ID" value="KAA9133780.1"/>
    <property type="molecule type" value="Genomic_DNA"/>
</dbReference>
<reference evidence="2" key="1">
    <citation type="submission" date="2019-09" db="EMBL/GenBank/DDBJ databases">
        <title>Mumia zhuanghuii sp. nov. isolated from the intestinal contents of plateau pika (Ochotona curzoniae) in the Qinghai-Tibet plateau of China.</title>
        <authorList>
            <person name="Tian Z."/>
        </authorList>
    </citation>
    <scope>NUCLEOTIDE SEQUENCE [LARGE SCALE GENOMIC DNA]</scope>
    <source>
        <strain evidence="2">L-033</strain>
    </source>
</reference>
<keyword evidence="2" id="KW-1185">Reference proteome</keyword>
<accession>A0A5N0TFI1</accession>
<comment type="caution">
    <text evidence="1">The sequence shown here is derived from an EMBL/GenBank/DDBJ whole genome shotgun (WGS) entry which is preliminary data.</text>
</comment>
<dbReference type="GO" id="GO:0016787">
    <property type="term" value="F:hydrolase activity"/>
    <property type="evidence" value="ECO:0007669"/>
    <property type="project" value="UniProtKB-KW"/>
</dbReference>
<name>A0A5N0TFI1_9MICO</name>
<proteinExistence type="predicted"/>
<evidence type="ECO:0000313" key="2">
    <source>
        <dbReference type="Proteomes" id="UP000326838"/>
    </source>
</evidence>
<sequence>MTELLRRLRWWAADYLYAGLWQVRAAFDRTDPGSFRDGDRQPIVVVPGVYETWQFLHPLIAALHERGHPVHIVDPLHDNRMPVAAGAALVSDYLVAQDLHDVLIVAHSKGGLIGKHVMALGPAGDRVRCMVAVAAPFGGSVYARYMIMRSLRSFSPQDRTILALAEETGVNARIVSIYGRFDPHIPEGSALAGAKNVQLETGGHFRILAHPRIVAEVESLADTAA</sequence>
<dbReference type="Gene3D" id="3.40.50.1820">
    <property type="entry name" value="alpha/beta hydrolase"/>
    <property type="match status" value="1"/>
</dbReference>
<dbReference type="SUPFAM" id="SSF53474">
    <property type="entry name" value="alpha/beta-Hydrolases"/>
    <property type="match status" value="1"/>
</dbReference>
<organism evidence="1 2">
    <name type="scientific">Microbacterium caowuchunii</name>
    <dbReference type="NCBI Taxonomy" id="2614638"/>
    <lineage>
        <taxon>Bacteria</taxon>
        <taxon>Bacillati</taxon>
        <taxon>Actinomycetota</taxon>
        <taxon>Actinomycetes</taxon>
        <taxon>Micrococcales</taxon>
        <taxon>Microbacteriaceae</taxon>
        <taxon>Microbacterium</taxon>
    </lineage>
</organism>
<dbReference type="RefSeq" id="WP_150893088.1">
    <property type="nucleotide sequence ID" value="NZ_VYUY01000009.1"/>
</dbReference>
<dbReference type="AlphaFoldDB" id="A0A5N0TFI1"/>
<evidence type="ECO:0000313" key="1">
    <source>
        <dbReference type="EMBL" id="KAA9133780.1"/>
    </source>
</evidence>
<dbReference type="Proteomes" id="UP000326838">
    <property type="component" value="Unassembled WGS sequence"/>
</dbReference>
<dbReference type="InterPro" id="IPR029058">
    <property type="entry name" value="AB_hydrolase_fold"/>
</dbReference>
<protein>
    <submittedName>
        <fullName evidence="1">Alpha/beta hydrolase</fullName>
    </submittedName>
</protein>
<gene>
    <name evidence="1" type="ORF">F6B40_08500</name>
</gene>
<keyword evidence="1" id="KW-0378">Hydrolase</keyword>